<dbReference type="EMBL" id="GBXM01086837">
    <property type="protein sequence ID" value="JAH21740.1"/>
    <property type="molecule type" value="Transcribed_RNA"/>
</dbReference>
<proteinExistence type="predicted"/>
<evidence type="ECO:0000313" key="1">
    <source>
        <dbReference type="EMBL" id="JAH21740.1"/>
    </source>
</evidence>
<reference evidence="1" key="1">
    <citation type="submission" date="2014-11" db="EMBL/GenBank/DDBJ databases">
        <authorList>
            <person name="Amaro Gonzalez C."/>
        </authorList>
    </citation>
    <scope>NUCLEOTIDE SEQUENCE</scope>
</reference>
<accession>A0A0E9QZV0</accession>
<reference evidence="1" key="2">
    <citation type="journal article" date="2015" name="Fish Shellfish Immunol.">
        <title>Early steps in the European eel (Anguilla anguilla)-Vibrio vulnificus interaction in the gills: Role of the RtxA13 toxin.</title>
        <authorList>
            <person name="Callol A."/>
            <person name="Pajuelo D."/>
            <person name="Ebbesson L."/>
            <person name="Teles M."/>
            <person name="MacKenzie S."/>
            <person name="Amaro C."/>
        </authorList>
    </citation>
    <scope>NUCLEOTIDE SEQUENCE</scope>
</reference>
<sequence length="40" mass="4484">MKSCDSNNNITNIIFCLSNQRGRSGTWGRRGRGSRCKVPL</sequence>
<name>A0A0E9QZV0_ANGAN</name>
<dbReference type="AlphaFoldDB" id="A0A0E9QZV0"/>
<organism evidence="1">
    <name type="scientific">Anguilla anguilla</name>
    <name type="common">European freshwater eel</name>
    <name type="synonym">Muraena anguilla</name>
    <dbReference type="NCBI Taxonomy" id="7936"/>
    <lineage>
        <taxon>Eukaryota</taxon>
        <taxon>Metazoa</taxon>
        <taxon>Chordata</taxon>
        <taxon>Craniata</taxon>
        <taxon>Vertebrata</taxon>
        <taxon>Euteleostomi</taxon>
        <taxon>Actinopterygii</taxon>
        <taxon>Neopterygii</taxon>
        <taxon>Teleostei</taxon>
        <taxon>Anguilliformes</taxon>
        <taxon>Anguillidae</taxon>
        <taxon>Anguilla</taxon>
    </lineage>
</organism>
<protein>
    <submittedName>
        <fullName evidence="1">Uncharacterized protein</fullName>
    </submittedName>
</protein>